<dbReference type="CDD" id="cd10336">
    <property type="entry name" value="SLC6sbd_Tyt1-Like"/>
    <property type="match status" value="1"/>
</dbReference>
<keyword evidence="5 6" id="KW-0472">Membrane</keyword>
<dbReference type="OrthoDB" id="9762833at2"/>
<dbReference type="EMBL" id="MASR01000003">
    <property type="protein sequence ID" value="OFE11056.1"/>
    <property type="molecule type" value="Genomic_DNA"/>
</dbReference>
<organism evidence="7 8">
    <name type="scientific">Pseudohongiella acticola</name>
    <dbReference type="NCBI Taxonomy" id="1524254"/>
    <lineage>
        <taxon>Bacteria</taxon>
        <taxon>Pseudomonadati</taxon>
        <taxon>Pseudomonadota</taxon>
        <taxon>Gammaproteobacteria</taxon>
        <taxon>Pseudomonadales</taxon>
        <taxon>Pseudohongiellaceae</taxon>
        <taxon>Pseudohongiella</taxon>
    </lineage>
</organism>
<dbReference type="STRING" id="1524254.PHACT_14400"/>
<feature type="transmembrane region" description="Helical" evidence="6">
    <location>
        <begin position="311"/>
        <end position="332"/>
    </location>
</feature>
<dbReference type="PRINTS" id="PR00176">
    <property type="entry name" value="NANEUSMPORT"/>
</dbReference>
<dbReference type="AlphaFoldDB" id="A0A1E8CFC3"/>
<feature type="transmembrane region" description="Helical" evidence="6">
    <location>
        <begin position="353"/>
        <end position="374"/>
    </location>
</feature>
<accession>A0A1E8CFC3</accession>
<feature type="transmembrane region" description="Helical" evidence="6">
    <location>
        <begin position="145"/>
        <end position="163"/>
    </location>
</feature>
<dbReference type="PANTHER" id="PTHR42948">
    <property type="entry name" value="TRANSPORTER"/>
    <property type="match status" value="1"/>
</dbReference>
<gene>
    <name evidence="7" type="ORF">PHACT_14400</name>
</gene>
<dbReference type="Proteomes" id="UP000175669">
    <property type="component" value="Unassembled WGS sequence"/>
</dbReference>
<dbReference type="PROSITE" id="PS50267">
    <property type="entry name" value="NA_NEUROTRAN_SYMP_3"/>
    <property type="match status" value="1"/>
</dbReference>
<dbReference type="RefSeq" id="WP_070118991.1">
    <property type="nucleotide sequence ID" value="NZ_MASR01000003.1"/>
</dbReference>
<feature type="transmembrane region" description="Helical" evidence="6">
    <location>
        <begin position="430"/>
        <end position="449"/>
    </location>
</feature>
<comment type="subcellular location">
    <subcellularLocation>
        <location evidence="1">Membrane</location>
        <topology evidence="1">Multi-pass membrane protein</topology>
    </subcellularLocation>
</comment>
<dbReference type="Pfam" id="PF00209">
    <property type="entry name" value="SNF"/>
    <property type="match status" value="2"/>
</dbReference>
<feature type="transmembrane region" description="Helical" evidence="6">
    <location>
        <begin position="386"/>
        <end position="403"/>
    </location>
</feature>
<evidence type="ECO:0000256" key="6">
    <source>
        <dbReference type="SAM" id="Phobius"/>
    </source>
</evidence>
<keyword evidence="2" id="KW-0813">Transport</keyword>
<comment type="caution">
    <text evidence="7">The sequence shown here is derived from an EMBL/GenBank/DDBJ whole genome shotgun (WGS) entry which is preliminary data.</text>
</comment>
<evidence type="ECO:0000256" key="4">
    <source>
        <dbReference type="ARBA" id="ARBA00022989"/>
    </source>
</evidence>
<evidence type="ECO:0000256" key="2">
    <source>
        <dbReference type="ARBA" id="ARBA00022448"/>
    </source>
</evidence>
<dbReference type="InterPro" id="IPR037272">
    <property type="entry name" value="SNS_sf"/>
</dbReference>
<sequence length="450" mass="47903">MSAPRGEFSSRFGFLMAAAGSAVGLGNIWGFPTNAATNGGAAFLFTYLVLAFALAYPALMAELIIGRHAKANAVTALRGLARGPATARLGVAVGYAGMITVSLILSFYAIVSGWMMAFMFSSLADIAGLSALSQWLATGSLARDSVFTAAFMVLTLYVVNAGVRHGIEKWASRLMPALVLILLALIIYVMTLDGAMDGLRVYLVPDFSRVADTGLLLSALGQAFFSLSLGVGTMLIYGSYVSKRENLPALGGMVTLLDIGIAVTAGLLILPSMYVALANGIEIYNDQGGLIAGPGLIVAVLPALFDQMGEAGVLVGLAFFVLMTIASLTSSISMLEVPVSYVVEEHNASRRKAVLVLGLSITVISLLLVLNFNTLFDLVVSLTTEYSQPLLGFFFAVFVGWIWHRNGVLTEIRQGCPDAEQGLFWKIWPFYIRYICPVAILAVYAQMLLG</sequence>
<keyword evidence="4 6" id="KW-1133">Transmembrane helix</keyword>
<dbReference type="InterPro" id="IPR047218">
    <property type="entry name" value="YocR/YhdH-like"/>
</dbReference>
<name>A0A1E8CFC3_9GAMM</name>
<feature type="transmembrane region" description="Helical" evidence="6">
    <location>
        <begin position="12"/>
        <end position="31"/>
    </location>
</feature>
<evidence type="ECO:0000256" key="1">
    <source>
        <dbReference type="ARBA" id="ARBA00004141"/>
    </source>
</evidence>
<dbReference type="NCBIfam" id="NF037979">
    <property type="entry name" value="Na_transp"/>
    <property type="match status" value="1"/>
</dbReference>
<dbReference type="GO" id="GO:0016020">
    <property type="term" value="C:membrane"/>
    <property type="evidence" value="ECO:0007669"/>
    <property type="project" value="UniProtKB-SubCell"/>
</dbReference>
<dbReference type="SUPFAM" id="SSF161070">
    <property type="entry name" value="SNF-like"/>
    <property type="match status" value="1"/>
</dbReference>
<feature type="transmembrane region" description="Helical" evidence="6">
    <location>
        <begin position="215"/>
        <end position="237"/>
    </location>
</feature>
<evidence type="ECO:0000256" key="5">
    <source>
        <dbReference type="ARBA" id="ARBA00023136"/>
    </source>
</evidence>
<keyword evidence="8" id="KW-1185">Reference proteome</keyword>
<feature type="transmembrane region" description="Helical" evidence="6">
    <location>
        <begin position="249"/>
        <end position="276"/>
    </location>
</feature>
<reference evidence="8" key="1">
    <citation type="submission" date="2016-07" db="EMBL/GenBank/DDBJ databases">
        <authorList>
            <person name="Florea S."/>
            <person name="Webb J.S."/>
            <person name="Jaromczyk J."/>
            <person name="Schardl C.L."/>
        </authorList>
    </citation>
    <scope>NUCLEOTIDE SEQUENCE [LARGE SCALE GENOMIC DNA]</scope>
    <source>
        <strain evidence="8">KCTC 42131</strain>
    </source>
</reference>
<evidence type="ECO:0000313" key="7">
    <source>
        <dbReference type="EMBL" id="OFE11056.1"/>
    </source>
</evidence>
<protein>
    <submittedName>
        <fullName evidence="7">Transporter</fullName>
    </submittedName>
</protein>
<proteinExistence type="predicted"/>
<dbReference type="PANTHER" id="PTHR42948:SF1">
    <property type="entry name" value="TRANSPORTER"/>
    <property type="match status" value="1"/>
</dbReference>
<keyword evidence="3 6" id="KW-0812">Transmembrane</keyword>
<feature type="transmembrane region" description="Helical" evidence="6">
    <location>
        <begin position="43"/>
        <end position="65"/>
    </location>
</feature>
<dbReference type="InterPro" id="IPR000175">
    <property type="entry name" value="Na/ntran_symport"/>
</dbReference>
<evidence type="ECO:0000313" key="8">
    <source>
        <dbReference type="Proteomes" id="UP000175669"/>
    </source>
</evidence>
<feature type="transmembrane region" description="Helical" evidence="6">
    <location>
        <begin position="175"/>
        <end position="195"/>
    </location>
</feature>
<evidence type="ECO:0000256" key="3">
    <source>
        <dbReference type="ARBA" id="ARBA00022692"/>
    </source>
</evidence>
<feature type="transmembrane region" description="Helical" evidence="6">
    <location>
        <begin position="86"/>
        <end position="108"/>
    </location>
</feature>